<proteinExistence type="inferred from homology"/>
<gene>
    <name evidence="9" type="primary">LOC117231567</name>
</gene>
<sequence length="365" mass="42446">MKAWKDSASLILAARQTQRYIRPSSTKFQYNYNLLCLKRHRNSKFMPSTYVFPGGVIDPSDADLKWHNIYSAFGFDANSFKSLSPNAPNRPQIFKFKPNELPREVSLRITAIRETFEESGILLCKQSREEMTDLGWTQHIKISESELYNWQTRVHNDAREFYTLCKDFNCYPDLWSLYEWSNWLTPTCFIGRRYDTAFYLACIATMPQTIYEITEMEDLKWDMPGNFLFSSPNAAFPPPQQYEIARIAKFESIHNLLDFAVDRGKMGVLLNLPIQVELQDGKVHVLPGDSMYPNKVNLLDKQIIDRTDITISEFRDISPIKNRMEFFNLQVKELYVQNFDSADGHLAPLQLKNVSIAVARKNSKL</sequence>
<evidence type="ECO:0000313" key="8">
    <source>
        <dbReference type="Proteomes" id="UP000504631"/>
    </source>
</evidence>
<dbReference type="GO" id="GO:0016818">
    <property type="term" value="F:hydrolase activity, acting on acid anhydrides, in phosphorus-containing anhydrides"/>
    <property type="evidence" value="ECO:0007669"/>
    <property type="project" value="InterPro"/>
</dbReference>
<dbReference type="PANTHER" id="PTHR12318:SF0">
    <property type="entry name" value="ACYL-COENZYME A DIPHOSPHATASE NUDT19"/>
    <property type="match status" value="1"/>
</dbReference>
<dbReference type="Proteomes" id="UP000504631">
    <property type="component" value="Unplaced"/>
</dbReference>
<comment type="cofactor">
    <cofactor evidence="1">
        <name>Mn(2+)</name>
        <dbReference type="ChEBI" id="CHEBI:29035"/>
    </cofactor>
</comment>
<organism evidence="8 9">
    <name type="scientific">Bombus vosnesenskii</name>
    <dbReference type="NCBI Taxonomy" id="207650"/>
    <lineage>
        <taxon>Eukaryota</taxon>
        <taxon>Metazoa</taxon>
        <taxon>Ecdysozoa</taxon>
        <taxon>Arthropoda</taxon>
        <taxon>Hexapoda</taxon>
        <taxon>Insecta</taxon>
        <taxon>Pterygota</taxon>
        <taxon>Neoptera</taxon>
        <taxon>Endopterygota</taxon>
        <taxon>Hymenoptera</taxon>
        <taxon>Apocrita</taxon>
        <taxon>Aculeata</taxon>
        <taxon>Apoidea</taxon>
        <taxon>Anthophila</taxon>
        <taxon>Apidae</taxon>
        <taxon>Bombus</taxon>
        <taxon>Pyrobombus</taxon>
    </lineage>
</organism>
<evidence type="ECO:0000313" key="9">
    <source>
        <dbReference type="RefSeq" id="XP_033346016.1"/>
    </source>
</evidence>
<evidence type="ECO:0000256" key="7">
    <source>
        <dbReference type="ARBA" id="ARBA00023211"/>
    </source>
</evidence>
<reference evidence="9" key="1">
    <citation type="submission" date="2025-08" db="UniProtKB">
        <authorList>
            <consortium name="RefSeq"/>
        </authorList>
    </citation>
    <scope>IDENTIFICATION</scope>
    <source>
        <tissue evidence="9">Muscle</tissue>
    </source>
</reference>
<dbReference type="RefSeq" id="XP_033346016.1">
    <property type="nucleotide sequence ID" value="XM_033490125.1"/>
</dbReference>
<dbReference type="SUPFAM" id="SSF55811">
    <property type="entry name" value="Nudix"/>
    <property type="match status" value="1"/>
</dbReference>
<keyword evidence="7" id="KW-0464">Manganese</keyword>
<dbReference type="AlphaFoldDB" id="A0A6J3K0E6"/>
<evidence type="ECO:0000256" key="4">
    <source>
        <dbReference type="ARBA" id="ARBA00022723"/>
    </source>
</evidence>
<keyword evidence="5" id="KW-0378">Hydrolase</keyword>
<comment type="cofactor">
    <cofactor evidence="2">
        <name>Mg(2+)</name>
        <dbReference type="ChEBI" id="CHEBI:18420"/>
    </cofactor>
</comment>
<name>A0A6J3K0E6_9HYME</name>
<comment type="similarity">
    <text evidence="3">Belongs to the Nudix hydrolase family.</text>
</comment>
<keyword evidence="4" id="KW-0479">Metal-binding</keyword>
<dbReference type="KEGG" id="bvk:117231567"/>
<dbReference type="InterPro" id="IPR015797">
    <property type="entry name" value="NUDIX_hydrolase-like_dom_sf"/>
</dbReference>
<accession>A0A6J3K0E6</accession>
<evidence type="ECO:0000256" key="5">
    <source>
        <dbReference type="ARBA" id="ARBA00022801"/>
    </source>
</evidence>
<keyword evidence="6" id="KW-0460">Magnesium</keyword>
<dbReference type="InterPro" id="IPR039121">
    <property type="entry name" value="NUDT19"/>
</dbReference>
<keyword evidence="8" id="KW-1185">Reference proteome</keyword>
<dbReference type="GO" id="GO:0005739">
    <property type="term" value="C:mitochondrion"/>
    <property type="evidence" value="ECO:0007669"/>
    <property type="project" value="TreeGrafter"/>
</dbReference>
<evidence type="ECO:0000256" key="3">
    <source>
        <dbReference type="ARBA" id="ARBA00005582"/>
    </source>
</evidence>
<dbReference type="Gene3D" id="3.90.79.10">
    <property type="entry name" value="Nucleoside Triphosphate Pyrophosphohydrolase"/>
    <property type="match status" value="1"/>
</dbReference>
<dbReference type="GeneID" id="117231567"/>
<evidence type="ECO:0000256" key="6">
    <source>
        <dbReference type="ARBA" id="ARBA00022842"/>
    </source>
</evidence>
<protein>
    <submittedName>
        <fullName evidence="9">Nucleoside diphosphate-linked moiety X motif 19-like isoform X1</fullName>
    </submittedName>
</protein>
<dbReference type="GO" id="GO:0046872">
    <property type="term" value="F:metal ion binding"/>
    <property type="evidence" value="ECO:0007669"/>
    <property type="project" value="UniProtKB-KW"/>
</dbReference>
<dbReference type="PANTHER" id="PTHR12318">
    <property type="entry name" value="TESTOSTERONE-REGULATED PROTEIN RP2"/>
    <property type="match status" value="1"/>
</dbReference>
<evidence type="ECO:0000256" key="1">
    <source>
        <dbReference type="ARBA" id="ARBA00001936"/>
    </source>
</evidence>
<dbReference type="CDD" id="cd18870">
    <property type="entry name" value="NUDIX_AcylCoAdiphos_Nudt19"/>
    <property type="match status" value="1"/>
</dbReference>
<evidence type="ECO:0000256" key="2">
    <source>
        <dbReference type="ARBA" id="ARBA00001946"/>
    </source>
</evidence>